<feature type="domain" description="Peptidase M50" evidence="13">
    <location>
        <begin position="34"/>
        <end position="106"/>
    </location>
</feature>
<evidence type="ECO:0000259" key="13">
    <source>
        <dbReference type="Pfam" id="PF02163"/>
    </source>
</evidence>
<feature type="transmembrane region" description="Helical" evidence="12">
    <location>
        <begin position="157"/>
        <end position="175"/>
    </location>
</feature>
<evidence type="ECO:0000256" key="7">
    <source>
        <dbReference type="ARBA" id="ARBA00022801"/>
    </source>
</evidence>
<evidence type="ECO:0000256" key="12">
    <source>
        <dbReference type="SAM" id="Phobius"/>
    </source>
</evidence>
<keyword evidence="6" id="KW-0479">Metal-binding</keyword>
<keyword evidence="5 12" id="KW-0812">Transmembrane</keyword>
<evidence type="ECO:0000256" key="1">
    <source>
        <dbReference type="ARBA" id="ARBA00001947"/>
    </source>
</evidence>
<dbReference type="AlphaFoldDB" id="A0A7X0HUF8"/>
<comment type="subcellular location">
    <subcellularLocation>
        <location evidence="2">Membrane</location>
        <topology evidence="2">Multi-pass membrane protein</topology>
    </subcellularLocation>
</comment>
<evidence type="ECO:0000256" key="4">
    <source>
        <dbReference type="ARBA" id="ARBA00022670"/>
    </source>
</evidence>
<accession>A0A7X0HUF8</accession>
<evidence type="ECO:0000256" key="8">
    <source>
        <dbReference type="ARBA" id="ARBA00022833"/>
    </source>
</evidence>
<dbReference type="Proteomes" id="UP000531594">
    <property type="component" value="Unassembled WGS sequence"/>
</dbReference>
<evidence type="ECO:0000313" key="14">
    <source>
        <dbReference type="EMBL" id="MBB6445880.1"/>
    </source>
</evidence>
<dbReference type="PANTHER" id="PTHR39188">
    <property type="entry name" value="MEMBRANE-ASSOCIATED ZINC METALLOPROTEASE M50B"/>
    <property type="match status" value="1"/>
</dbReference>
<organism evidence="14 15">
    <name type="scientific">Bacillus benzoevorans</name>
    <dbReference type="NCBI Taxonomy" id="1456"/>
    <lineage>
        <taxon>Bacteria</taxon>
        <taxon>Bacillati</taxon>
        <taxon>Bacillota</taxon>
        <taxon>Bacilli</taxon>
        <taxon>Bacillales</taxon>
        <taxon>Bacillaceae</taxon>
        <taxon>Bacillus</taxon>
    </lineage>
</organism>
<comment type="cofactor">
    <cofactor evidence="1">
        <name>Zn(2+)</name>
        <dbReference type="ChEBI" id="CHEBI:29105"/>
    </cofactor>
</comment>
<feature type="transmembrane region" description="Helical" evidence="12">
    <location>
        <begin position="36"/>
        <end position="55"/>
    </location>
</feature>
<reference evidence="14 15" key="1">
    <citation type="submission" date="2020-08" db="EMBL/GenBank/DDBJ databases">
        <title>Genomic Encyclopedia of Type Strains, Phase IV (KMG-IV): sequencing the most valuable type-strain genomes for metagenomic binning, comparative biology and taxonomic classification.</title>
        <authorList>
            <person name="Goeker M."/>
        </authorList>
    </citation>
    <scope>NUCLEOTIDE SEQUENCE [LARGE SCALE GENOMIC DNA]</scope>
    <source>
        <strain evidence="14 15">DSM 5391</strain>
    </source>
</reference>
<keyword evidence="9 12" id="KW-1133">Transmembrane helix</keyword>
<keyword evidence="4" id="KW-0645">Protease</keyword>
<dbReference type="GO" id="GO:0008237">
    <property type="term" value="F:metallopeptidase activity"/>
    <property type="evidence" value="ECO:0007669"/>
    <property type="project" value="UniProtKB-KW"/>
</dbReference>
<evidence type="ECO:0000256" key="2">
    <source>
        <dbReference type="ARBA" id="ARBA00004141"/>
    </source>
</evidence>
<keyword evidence="7 14" id="KW-0378">Hydrolase</keyword>
<keyword evidence="10" id="KW-0482">Metalloprotease</keyword>
<evidence type="ECO:0000256" key="5">
    <source>
        <dbReference type="ARBA" id="ARBA00022692"/>
    </source>
</evidence>
<dbReference type="InterPro" id="IPR008915">
    <property type="entry name" value="Peptidase_M50"/>
</dbReference>
<sequence length="287" mass="33661">MKAFQLLSYIRIHPLLWLMIALAIVTGHFIDLSLFLMIVMIHELGHAVAASFLSWRIKRISLLPFGGVAEMDEHGNRPIKEEAIVILAGPLQHIWLMGLSFLLFQFSWIPAELYQKFIEFNIMVLIFNLLPIWPLDGGKLIYLWRCLKEPFPLAHRSTMAISAIGLLLFTLLVIALQPFNLNMWVIIAFLSFSLYFEWKQSRFVFVRFLLERYYGKKIDFQVLKQIHVSEDESILRVLQKFQRGYKHLIIIEKDDNESVQLDENEILHAYFTEKMLSAKIGELLYPY</sequence>
<evidence type="ECO:0000256" key="6">
    <source>
        <dbReference type="ARBA" id="ARBA00022723"/>
    </source>
</evidence>
<proteinExistence type="inferred from homology"/>
<protein>
    <submittedName>
        <fullName evidence="14">Stage IV sporulation protein FB</fullName>
        <ecNumber evidence="14">3.4.24.-</ecNumber>
    </submittedName>
</protein>
<dbReference type="EC" id="3.4.24.-" evidence="14"/>
<comment type="similarity">
    <text evidence="3">Belongs to the peptidase M50B family.</text>
</comment>
<feature type="transmembrane region" description="Helical" evidence="12">
    <location>
        <begin position="12"/>
        <end position="30"/>
    </location>
</feature>
<keyword evidence="11 12" id="KW-0472">Membrane</keyword>
<feature type="transmembrane region" description="Helical" evidence="12">
    <location>
        <begin position="181"/>
        <end position="198"/>
    </location>
</feature>
<evidence type="ECO:0000256" key="3">
    <source>
        <dbReference type="ARBA" id="ARBA00007931"/>
    </source>
</evidence>
<gene>
    <name evidence="14" type="ORF">HNR53_002529</name>
</gene>
<dbReference type="PANTHER" id="PTHR39188:SF3">
    <property type="entry name" value="STAGE IV SPORULATION PROTEIN FB"/>
    <property type="match status" value="1"/>
</dbReference>
<feature type="transmembrane region" description="Helical" evidence="12">
    <location>
        <begin position="84"/>
        <end position="106"/>
    </location>
</feature>
<name>A0A7X0HUF8_9BACI</name>
<evidence type="ECO:0000256" key="9">
    <source>
        <dbReference type="ARBA" id="ARBA00022989"/>
    </source>
</evidence>
<dbReference type="GO" id="GO:0016020">
    <property type="term" value="C:membrane"/>
    <property type="evidence" value="ECO:0007669"/>
    <property type="project" value="UniProtKB-SubCell"/>
</dbReference>
<evidence type="ECO:0000256" key="11">
    <source>
        <dbReference type="ARBA" id="ARBA00023136"/>
    </source>
</evidence>
<dbReference type="GO" id="GO:0046872">
    <property type="term" value="F:metal ion binding"/>
    <property type="evidence" value="ECO:0007669"/>
    <property type="project" value="UniProtKB-KW"/>
</dbReference>
<feature type="transmembrane region" description="Helical" evidence="12">
    <location>
        <begin position="118"/>
        <end position="136"/>
    </location>
</feature>
<evidence type="ECO:0000313" key="15">
    <source>
        <dbReference type="Proteomes" id="UP000531594"/>
    </source>
</evidence>
<keyword evidence="8" id="KW-0862">Zinc</keyword>
<dbReference type="Pfam" id="PF02163">
    <property type="entry name" value="Peptidase_M50"/>
    <property type="match status" value="1"/>
</dbReference>
<keyword evidence="15" id="KW-1185">Reference proteome</keyword>
<dbReference type="EMBL" id="JACHGK010000008">
    <property type="protein sequence ID" value="MBB6445880.1"/>
    <property type="molecule type" value="Genomic_DNA"/>
</dbReference>
<dbReference type="GO" id="GO:0006508">
    <property type="term" value="P:proteolysis"/>
    <property type="evidence" value="ECO:0007669"/>
    <property type="project" value="UniProtKB-KW"/>
</dbReference>
<evidence type="ECO:0000256" key="10">
    <source>
        <dbReference type="ARBA" id="ARBA00023049"/>
    </source>
</evidence>
<comment type="caution">
    <text evidence="14">The sequence shown here is derived from an EMBL/GenBank/DDBJ whole genome shotgun (WGS) entry which is preliminary data.</text>
</comment>
<dbReference type="CDD" id="cd06161">
    <property type="entry name" value="S2P-M50_SpoIVFB"/>
    <property type="match status" value="1"/>
</dbReference>